<gene>
    <name evidence="2" type="ORF">V5O48_015408</name>
</gene>
<accession>A0ABR3EUM2</accession>
<dbReference type="Proteomes" id="UP001465976">
    <property type="component" value="Unassembled WGS sequence"/>
</dbReference>
<protein>
    <recommendedName>
        <fullName evidence="4">Small secreted protein</fullName>
    </recommendedName>
</protein>
<reference evidence="2 3" key="1">
    <citation type="submission" date="2024-02" db="EMBL/GenBank/DDBJ databases">
        <title>A draft genome for the cacao thread blight pathogen Marasmius crinis-equi.</title>
        <authorList>
            <person name="Cohen S.P."/>
            <person name="Baruah I.K."/>
            <person name="Amoako-Attah I."/>
            <person name="Bukari Y."/>
            <person name="Meinhardt L.W."/>
            <person name="Bailey B.A."/>
        </authorList>
    </citation>
    <scope>NUCLEOTIDE SEQUENCE [LARGE SCALE GENOMIC DNA]</scope>
    <source>
        <strain evidence="2 3">GH-76</strain>
    </source>
</reference>
<evidence type="ECO:0000256" key="1">
    <source>
        <dbReference type="SAM" id="SignalP"/>
    </source>
</evidence>
<proteinExistence type="predicted"/>
<feature type="chain" id="PRO_5047443741" description="Small secreted protein" evidence="1">
    <location>
        <begin position="20"/>
        <end position="160"/>
    </location>
</feature>
<feature type="non-terminal residue" evidence="2">
    <location>
        <position position="160"/>
    </location>
</feature>
<evidence type="ECO:0000313" key="3">
    <source>
        <dbReference type="Proteomes" id="UP001465976"/>
    </source>
</evidence>
<dbReference type="EMBL" id="JBAHYK010001842">
    <property type="protein sequence ID" value="KAL0566598.1"/>
    <property type="molecule type" value="Genomic_DNA"/>
</dbReference>
<keyword evidence="3" id="KW-1185">Reference proteome</keyword>
<comment type="caution">
    <text evidence="2">The sequence shown here is derived from an EMBL/GenBank/DDBJ whole genome shotgun (WGS) entry which is preliminary data.</text>
</comment>
<evidence type="ECO:0008006" key="4">
    <source>
        <dbReference type="Google" id="ProtNLM"/>
    </source>
</evidence>
<name>A0ABR3EUM2_9AGAR</name>
<organism evidence="2 3">
    <name type="scientific">Marasmius crinis-equi</name>
    <dbReference type="NCBI Taxonomy" id="585013"/>
    <lineage>
        <taxon>Eukaryota</taxon>
        <taxon>Fungi</taxon>
        <taxon>Dikarya</taxon>
        <taxon>Basidiomycota</taxon>
        <taxon>Agaricomycotina</taxon>
        <taxon>Agaricomycetes</taxon>
        <taxon>Agaricomycetidae</taxon>
        <taxon>Agaricales</taxon>
        <taxon>Marasmiineae</taxon>
        <taxon>Marasmiaceae</taxon>
        <taxon>Marasmius</taxon>
    </lineage>
</organism>
<sequence length="160" mass="16685">MKFLSSLFLVVSIAAAAVAQVDNTTLWVNAIVGKDGASTVECWGIQPPFVVSSQPGTVGNKILQLGQLANASYTMFPEGQITDSGLHNAPNAQWVVLLAGSGNINFPDSPQTPNLTVGAGDILIAIDTPGTSNVGHRSVWTSGTVALQMPFEPGFVPDHK</sequence>
<evidence type="ECO:0000313" key="2">
    <source>
        <dbReference type="EMBL" id="KAL0566598.1"/>
    </source>
</evidence>
<keyword evidence="1" id="KW-0732">Signal</keyword>
<feature type="signal peptide" evidence="1">
    <location>
        <begin position="1"/>
        <end position="19"/>
    </location>
</feature>